<protein>
    <submittedName>
        <fullName evidence="1">Uncharacterized protein</fullName>
    </submittedName>
</protein>
<dbReference type="Proteomes" id="UP001476950">
    <property type="component" value="Unassembled WGS sequence"/>
</dbReference>
<organism evidence="1 2">
    <name type="scientific">Stenomitos frigidus AS-A4</name>
    <dbReference type="NCBI Taxonomy" id="2933935"/>
    <lineage>
        <taxon>Bacteria</taxon>
        <taxon>Bacillati</taxon>
        <taxon>Cyanobacteriota</taxon>
        <taxon>Cyanophyceae</taxon>
        <taxon>Leptolyngbyales</taxon>
        <taxon>Leptolyngbyaceae</taxon>
        <taxon>Stenomitos</taxon>
    </lineage>
</organism>
<proteinExistence type="predicted"/>
<evidence type="ECO:0000313" key="1">
    <source>
        <dbReference type="EMBL" id="MEP1061691.1"/>
    </source>
</evidence>
<keyword evidence="2" id="KW-1185">Reference proteome</keyword>
<gene>
    <name evidence="1" type="ORF">NDI38_25150</name>
</gene>
<accession>A0ABV0KR29</accession>
<name>A0ABV0KR29_9CYAN</name>
<dbReference type="RefSeq" id="WP_190450252.1">
    <property type="nucleotide sequence ID" value="NZ_JAMPLM010000041.1"/>
</dbReference>
<dbReference type="EMBL" id="JAMPLM010000041">
    <property type="protein sequence ID" value="MEP1061691.1"/>
    <property type="molecule type" value="Genomic_DNA"/>
</dbReference>
<evidence type="ECO:0000313" key="2">
    <source>
        <dbReference type="Proteomes" id="UP001476950"/>
    </source>
</evidence>
<reference evidence="1 2" key="1">
    <citation type="submission" date="2022-04" db="EMBL/GenBank/DDBJ databases">
        <title>Positive selection, recombination, and allopatry shape intraspecific diversity of widespread and dominant cyanobacteria.</title>
        <authorList>
            <person name="Wei J."/>
            <person name="Shu W."/>
            <person name="Hu C."/>
        </authorList>
    </citation>
    <scope>NUCLEOTIDE SEQUENCE [LARGE SCALE GENOMIC DNA]</scope>
    <source>
        <strain evidence="1 2">AS-A4</strain>
    </source>
</reference>
<sequence length="60" mass="6216">MPCRPPHGLGRAAVLFTCEGTYQLSGGKAISEGLSTVIAGWLNPDQPTSSGRCRASLTPT</sequence>
<comment type="caution">
    <text evidence="1">The sequence shown here is derived from an EMBL/GenBank/DDBJ whole genome shotgun (WGS) entry which is preliminary data.</text>
</comment>